<sequence>MMTDVPEIAFNNGETIPQIGLGVFLMKDKDEFMKAIKWAIDAGYRHFDTAAYYGNEQWLGEALKESGLKRDEYFVTSKVWNSDHGYDKTMAAFEKTRNKLGLDYLDLYLVHWPAPDYVGSWKAMEELYKAGKIKSIGVSNFKKHHMEDLMSQTEIKPVIDQIETHPYFQQTELVNYLQDNEIVHEAWSPMGRGSDGIFDDAVLKEIAAAHNKTVAQVILRWHIQRNTVIIPKSVHEARLKENFDIFDFELTEDDMKKIATLDTGKRIYADPDNTAWLEKSAKKPLPE</sequence>
<dbReference type="AlphaFoldDB" id="A0A5P0ZKQ4"/>
<dbReference type="RefSeq" id="WP_125705381.1">
    <property type="nucleotide sequence ID" value="NZ_JBHTOO010000028.1"/>
</dbReference>
<comment type="caution">
    <text evidence="8">The sequence shown here is derived from an EMBL/GenBank/DDBJ whole genome shotgun (WGS) entry which is preliminary data.</text>
</comment>
<feature type="domain" description="NADP-dependent oxidoreductase" evidence="7">
    <location>
        <begin position="201"/>
        <end position="261"/>
    </location>
</feature>
<comment type="similarity">
    <text evidence="1">Belongs to the aldo/keto reductase family.</text>
</comment>
<dbReference type="SUPFAM" id="SSF51430">
    <property type="entry name" value="NAD(P)-linked oxidoreductase"/>
    <property type="match status" value="1"/>
</dbReference>
<name>A0A5P0ZKQ4_9LACO</name>
<evidence type="ECO:0000256" key="2">
    <source>
        <dbReference type="ARBA" id="ARBA00022857"/>
    </source>
</evidence>
<dbReference type="InterPro" id="IPR020471">
    <property type="entry name" value="AKR"/>
</dbReference>
<keyword evidence="2" id="KW-0521">NADP</keyword>
<dbReference type="PROSITE" id="PS00063">
    <property type="entry name" value="ALDOKETO_REDUCTASE_3"/>
    <property type="match status" value="1"/>
</dbReference>
<evidence type="ECO:0000313" key="9">
    <source>
        <dbReference type="Proteomes" id="UP000380386"/>
    </source>
</evidence>
<gene>
    <name evidence="8" type="ORF">FHL02_11575</name>
</gene>
<dbReference type="PANTHER" id="PTHR43827">
    <property type="entry name" value="2,5-DIKETO-D-GLUCONIC ACID REDUCTASE"/>
    <property type="match status" value="1"/>
</dbReference>
<dbReference type="GO" id="GO:0016616">
    <property type="term" value="F:oxidoreductase activity, acting on the CH-OH group of donors, NAD or NADP as acceptor"/>
    <property type="evidence" value="ECO:0007669"/>
    <property type="project" value="UniProtKB-ARBA"/>
</dbReference>
<evidence type="ECO:0000256" key="6">
    <source>
        <dbReference type="PIRSR" id="PIRSR000097-3"/>
    </source>
</evidence>
<dbReference type="PROSITE" id="PS00062">
    <property type="entry name" value="ALDOKETO_REDUCTASE_2"/>
    <property type="match status" value="1"/>
</dbReference>
<proteinExistence type="inferred from homology"/>
<dbReference type="PANTHER" id="PTHR43827:SF3">
    <property type="entry name" value="NADP-DEPENDENT OXIDOREDUCTASE DOMAIN-CONTAINING PROTEIN"/>
    <property type="match status" value="1"/>
</dbReference>
<dbReference type="FunFam" id="3.20.20.100:FF:000015">
    <property type="entry name" value="Oxidoreductase, aldo/keto reductase family"/>
    <property type="match status" value="1"/>
</dbReference>
<dbReference type="InterPro" id="IPR036812">
    <property type="entry name" value="NAD(P)_OxRdtase_dom_sf"/>
</dbReference>
<dbReference type="InterPro" id="IPR023210">
    <property type="entry name" value="NADP_OxRdtase_dom"/>
</dbReference>
<keyword evidence="3" id="KW-0560">Oxidoreductase</keyword>
<evidence type="ECO:0000313" key="8">
    <source>
        <dbReference type="EMBL" id="MQS53638.1"/>
    </source>
</evidence>
<evidence type="ECO:0000256" key="3">
    <source>
        <dbReference type="ARBA" id="ARBA00023002"/>
    </source>
</evidence>
<dbReference type="OrthoDB" id="9804790at2"/>
<evidence type="ECO:0000256" key="5">
    <source>
        <dbReference type="PIRSR" id="PIRSR000097-2"/>
    </source>
</evidence>
<feature type="binding site" evidence="5">
    <location>
        <position position="111"/>
    </location>
    <ligand>
        <name>substrate</name>
    </ligand>
</feature>
<accession>A0A5P0ZKQ4</accession>
<evidence type="ECO:0000256" key="4">
    <source>
        <dbReference type="PIRSR" id="PIRSR000097-1"/>
    </source>
</evidence>
<dbReference type="Gene3D" id="3.20.20.100">
    <property type="entry name" value="NADP-dependent oxidoreductase domain"/>
    <property type="match status" value="1"/>
</dbReference>
<dbReference type="InterPro" id="IPR018170">
    <property type="entry name" value="Aldo/ket_reductase_CS"/>
</dbReference>
<feature type="site" description="Lowers pKa of active site Tyr" evidence="6">
    <location>
        <position position="78"/>
    </location>
</feature>
<dbReference type="PRINTS" id="PR00069">
    <property type="entry name" value="ALDKETRDTASE"/>
</dbReference>
<evidence type="ECO:0000259" key="7">
    <source>
        <dbReference type="Pfam" id="PF00248"/>
    </source>
</evidence>
<feature type="domain" description="NADP-dependent oxidoreductase" evidence="7">
    <location>
        <begin position="27"/>
        <end position="193"/>
    </location>
</feature>
<protein>
    <submittedName>
        <fullName evidence="8">Aldo/keto reductase</fullName>
    </submittedName>
</protein>
<dbReference type="Pfam" id="PF00248">
    <property type="entry name" value="Aldo_ket_red"/>
    <property type="match status" value="2"/>
</dbReference>
<organism evidence="8 9">
    <name type="scientific">Companilactobacillus mishanensis</name>
    <dbReference type="NCBI Taxonomy" id="2486008"/>
    <lineage>
        <taxon>Bacteria</taxon>
        <taxon>Bacillati</taxon>
        <taxon>Bacillota</taxon>
        <taxon>Bacilli</taxon>
        <taxon>Lactobacillales</taxon>
        <taxon>Lactobacillaceae</taxon>
        <taxon>Companilactobacillus</taxon>
    </lineage>
</organism>
<dbReference type="Proteomes" id="UP000380386">
    <property type="component" value="Unassembled WGS sequence"/>
</dbReference>
<feature type="active site" description="Proton donor" evidence="4">
    <location>
        <position position="53"/>
    </location>
</feature>
<dbReference type="CDD" id="cd19071">
    <property type="entry name" value="AKR_AKR1-5-like"/>
    <property type="match status" value="1"/>
</dbReference>
<evidence type="ECO:0000256" key="1">
    <source>
        <dbReference type="ARBA" id="ARBA00007905"/>
    </source>
</evidence>
<reference evidence="8 9" key="1">
    <citation type="journal article" date="2019" name="Syst. Appl. Microbiol.">
        <title>Polyphasic characterization of two novel Lactobacillus spp. isolated from blown salami packages: Description of Lactobacillus halodurans sp. nov. and Lactobacillus salsicarnum sp. nov.</title>
        <authorList>
            <person name="Schuster J.A."/>
            <person name="Klingl A."/>
            <person name="Vogel R.F."/>
            <person name="Ehrmann M.A."/>
        </authorList>
    </citation>
    <scope>NUCLEOTIDE SEQUENCE [LARGE SCALE GENOMIC DNA]</scope>
    <source>
        <strain evidence="8 9">TMW 1.2118</strain>
    </source>
</reference>
<dbReference type="EMBL" id="VDFM01000030">
    <property type="protein sequence ID" value="MQS53638.1"/>
    <property type="molecule type" value="Genomic_DNA"/>
</dbReference>
<dbReference type="PROSITE" id="PS00798">
    <property type="entry name" value="ALDOKETO_REDUCTASE_1"/>
    <property type="match status" value="1"/>
</dbReference>
<dbReference type="PIRSF" id="PIRSF000097">
    <property type="entry name" value="AKR"/>
    <property type="match status" value="1"/>
</dbReference>